<reference evidence="2 3" key="1">
    <citation type="submission" date="2021-02" db="EMBL/GenBank/DDBJ databases">
        <title>Porcisia hertigi Genome sequencing and assembly.</title>
        <authorList>
            <person name="Almutairi H."/>
            <person name="Gatherer D."/>
        </authorList>
    </citation>
    <scope>NUCLEOTIDE SEQUENCE [LARGE SCALE GENOMIC DNA]</scope>
    <source>
        <strain evidence="2 3">C119</strain>
    </source>
</reference>
<keyword evidence="1" id="KW-0812">Transmembrane</keyword>
<evidence type="ECO:0000313" key="3">
    <source>
        <dbReference type="Proteomes" id="UP000674318"/>
    </source>
</evidence>
<sequence length="60" mass="6599">MPQTVDTGAALFAVALVCVHIGIVGCLLVYLYSQAPKKRTPAAFSAEERAAIRRHMRKRD</sequence>
<dbReference type="Proteomes" id="UP000674318">
    <property type="component" value="Chromosome 35"/>
</dbReference>
<gene>
    <name evidence="2" type="ORF">JKF63_01520</name>
</gene>
<comment type="caution">
    <text evidence="2">The sequence shown here is derived from an EMBL/GenBank/DDBJ whole genome shotgun (WGS) entry which is preliminary data.</text>
</comment>
<keyword evidence="3" id="KW-1185">Reference proteome</keyword>
<dbReference type="OrthoDB" id="272509at2759"/>
<protein>
    <submittedName>
        <fullName evidence="2">Uncharacterized protein</fullName>
    </submittedName>
</protein>
<proteinExistence type="predicted"/>
<dbReference type="AlphaFoldDB" id="A0A836ID52"/>
<dbReference type="EMBL" id="JAFJZO010000035">
    <property type="protein sequence ID" value="KAG5492940.1"/>
    <property type="molecule type" value="Genomic_DNA"/>
</dbReference>
<dbReference type="KEGG" id="phet:94287644"/>
<accession>A0A836ID52</accession>
<name>A0A836ID52_9TRYP</name>
<organism evidence="2 3">
    <name type="scientific">Porcisia hertigi</name>
    <dbReference type="NCBI Taxonomy" id="2761500"/>
    <lineage>
        <taxon>Eukaryota</taxon>
        <taxon>Discoba</taxon>
        <taxon>Euglenozoa</taxon>
        <taxon>Kinetoplastea</taxon>
        <taxon>Metakinetoplastina</taxon>
        <taxon>Trypanosomatida</taxon>
        <taxon>Trypanosomatidae</taxon>
        <taxon>Leishmaniinae</taxon>
        <taxon>Porcisia</taxon>
    </lineage>
</organism>
<evidence type="ECO:0000313" key="2">
    <source>
        <dbReference type="EMBL" id="KAG5492940.1"/>
    </source>
</evidence>
<feature type="transmembrane region" description="Helical" evidence="1">
    <location>
        <begin position="12"/>
        <end position="32"/>
    </location>
</feature>
<dbReference type="GeneID" id="94287644"/>
<evidence type="ECO:0000256" key="1">
    <source>
        <dbReference type="SAM" id="Phobius"/>
    </source>
</evidence>
<keyword evidence="1" id="KW-1133">Transmembrane helix</keyword>
<keyword evidence="1" id="KW-0472">Membrane</keyword>
<dbReference type="RefSeq" id="XP_067753724.1">
    <property type="nucleotide sequence ID" value="XM_067897567.1"/>
</dbReference>